<evidence type="ECO:0000313" key="1">
    <source>
        <dbReference type="EMBL" id="KAG8494585.1"/>
    </source>
</evidence>
<dbReference type="Pfam" id="PF07103">
    <property type="entry name" value="DUF1365"/>
    <property type="match status" value="2"/>
</dbReference>
<name>A0A8J6D5Q8_9ROSI</name>
<dbReference type="AlphaFoldDB" id="A0A8J6D5Q8"/>
<dbReference type="OrthoDB" id="3340520at2759"/>
<dbReference type="PANTHER" id="PTHR33973">
    <property type="entry name" value="OS07G0153300 PROTEIN"/>
    <property type="match status" value="1"/>
</dbReference>
<evidence type="ECO:0008006" key="3">
    <source>
        <dbReference type="Google" id="ProtNLM"/>
    </source>
</evidence>
<comment type="caution">
    <text evidence="1">The sequence shown here is derived from an EMBL/GenBank/DDBJ whole genome shotgun (WGS) entry which is preliminary data.</text>
</comment>
<reference evidence="1 2" key="1">
    <citation type="journal article" date="2021" name="bioRxiv">
        <title>The Gossypium anomalum genome as a resource for cotton improvement and evolutionary analysis of hybrid incompatibility.</title>
        <authorList>
            <person name="Grover C.E."/>
            <person name="Yuan D."/>
            <person name="Arick M.A."/>
            <person name="Miller E.R."/>
            <person name="Hu G."/>
            <person name="Peterson D.G."/>
            <person name="Wendel J.F."/>
            <person name="Udall J.A."/>
        </authorList>
    </citation>
    <scope>NUCLEOTIDE SEQUENCE [LARGE SCALE GENOMIC DNA]</scope>
    <source>
        <strain evidence="1">JFW-Udall</strain>
        <tissue evidence="1">Leaf</tissue>
    </source>
</reference>
<organism evidence="1 2">
    <name type="scientific">Gossypium anomalum</name>
    <dbReference type="NCBI Taxonomy" id="47600"/>
    <lineage>
        <taxon>Eukaryota</taxon>
        <taxon>Viridiplantae</taxon>
        <taxon>Streptophyta</taxon>
        <taxon>Embryophyta</taxon>
        <taxon>Tracheophyta</taxon>
        <taxon>Spermatophyta</taxon>
        <taxon>Magnoliopsida</taxon>
        <taxon>eudicotyledons</taxon>
        <taxon>Gunneridae</taxon>
        <taxon>Pentapetalae</taxon>
        <taxon>rosids</taxon>
        <taxon>malvids</taxon>
        <taxon>Malvales</taxon>
        <taxon>Malvaceae</taxon>
        <taxon>Malvoideae</taxon>
        <taxon>Gossypium</taxon>
    </lineage>
</organism>
<gene>
    <name evidence="1" type="ORF">CXB51_011976</name>
</gene>
<proteinExistence type="predicted"/>
<sequence>MEVFYLLCSILSTFLTSLTLSLLLPFRFLLTRHRLPLSTSQFEPVSLYEGTVWHERRRPVRHSFRYSVRYALFDLDHAPNTPPDHLSADEARRITKTDGPVFLLTIPPSVGYEQNPLSLYYCYDSEGNDKLLKKCIAEVTNTPWGERVSFVFDPNSDLVAKPLHVSPFMDMLGSWSLRANAPGQNLLVTISVQHPELGDYFLATLKAKRVSLESVHDHALYFWLMPHKVALWIYWHTQPNDLSADILSGNFYAFGCLQQKVHLECLSPVAEKFKIGLLLLQLDSVLFGYAPEVEWPLVLQFPLGTYILSSHSTCWSVRILNHALKLWWKNVSFIQHPRYTNPSYREEALNHDRKLQCCPGLRQNKDEQMQVGGSDLATEAERYHGERFFVWKDAKWPWC</sequence>
<dbReference type="Proteomes" id="UP000701853">
    <property type="component" value="Chromosome 5"/>
</dbReference>
<dbReference type="InterPro" id="IPR010775">
    <property type="entry name" value="DUF1365"/>
</dbReference>
<evidence type="ECO:0000313" key="2">
    <source>
        <dbReference type="Proteomes" id="UP000701853"/>
    </source>
</evidence>
<dbReference type="PANTHER" id="PTHR33973:SF4">
    <property type="entry name" value="OS07G0153300 PROTEIN"/>
    <property type="match status" value="1"/>
</dbReference>
<dbReference type="EMBL" id="JAHUZN010000005">
    <property type="protein sequence ID" value="KAG8494585.1"/>
    <property type="molecule type" value="Genomic_DNA"/>
</dbReference>
<keyword evidence="2" id="KW-1185">Reference proteome</keyword>
<accession>A0A8J6D5Q8</accession>
<protein>
    <recommendedName>
        <fullName evidence="3">DUF1365 domain-containing protein</fullName>
    </recommendedName>
</protein>